<dbReference type="Proteomes" id="UP000694864">
    <property type="component" value="Chromosome 16"/>
</dbReference>
<dbReference type="GeneID" id="104752818"/>
<reference evidence="1" key="1">
    <citation type="journal article" date="2014" name="Nat. Commun.">
        <title>The emerging biofuel crop Camelina sativa retains a highly undifferentiated hexaploid genome structure.</title>
        <authorList>
            <person name="Kagale S."/>
            <person name="Koh C."/>
            <person name="Nixon J."/>
            <person name="Bollina V."/>
            <person name="Clarke W.E."/>
            <person name="Tuteja R."/>
            <person name="Spillane C."/>
            <person name="Robinson S.J."/>
            <person name="Links M.G."/>
            <person name="Clarke C."/>
            <person name="Higgins E.E."/>
            <person name="Huebert T."/>
            <person name="Sharpe A.G."/>
            <person name="Parkin I.A."/>
        </authorList>
    </citation>
    <scope>NUCLEOTIDE SEQUENCE [LARGE SCALE GENOMIC DNA]</scope>
    <source>
        <strain evidence="1">cv. DH55</strain>
    </source>
</reference>
<sequence>MCLVFIKELDNLWHGTRSSPFPIITIKSSGVSSFQSSYFGLPTICPWNCMHHGFHGENEQKSKEDYNRLYYFLYRHSSFDYFGLGNQRSRRFVCVHSFMFDCCMFWNS</sequence>
<evidence type="ECO:0000313" key="2">
    <source>
        <dbReference type="RefSeq" id="XP_019093157.1"/>
    </source>
</evidence>
<dbReference type="RefSeq" id="XP_019093157.1">
    <property type="nucleotide sequence ID" value="XM_019237612.1"/>
</dbReference>
<name>A0ABM1R2B9_CAMSA</name>
<organism evidence="1 2">
    <name type="scientific">Camelina sativa</name>
    <name type="common">False flax</name>
    <name type="synonym">Myagrum sativum</name>
    <dbReference type="NCBI Taxonomy" id="90675"/>
    <lineage>
        <taxon>Eukaryota</taxon>
        <taxon>Viridiplantae</taxon>
        <taxon>Streptophyta</taxon>
        <taxon>Embryophyta</taxon>
        <taxon>Tracheophyta</taxon>
        <taxon>Spermatophyta</taxon>
        <taxon>Magnoliopsida</taxon>
        <taxon>eudicotyledons</taxon>
        <taxon>Gunneridae</taxon>
        <taxon>Pentapetalae</taxon>
        <taxon>rosids</taxon>
        <taxon>malvids</taxon>
        <taxon>Brassicales</taxon>
        <taxon>Brassicaceae</taxon>
        <taxon>Camelineae</taxon>
        <taxon>Camelina</taxon>
    </lineage>
</organism>
<reference evidence="2" key="2">
    <citation type="submission" date="2025-08" db="UniProtKB">
        <authorList>
            <consortium name="RefSeq"/>
        </authorList>
    </citation>
    <scope>IDENTIFICATION</scope>
    <source>
        <tissue evidence="2">Leaf</tissue>
    </source>
</reference>
<gene>
    <name evidence="2" type="primary">LOC104752818</name>
</gene>
<evidence type="ECO:0000313" key="1">
    <source>
        <dbReference type="Proteomes" id="UP000694864"/>
    </source>
</evidence>
<accession>A0ABM1R2B9</accession>
<protein>
    <submittedName>
        <fullName evidence="2">Uncharacterized protein LOC104752818 isoform X1</fullName>
    </submittedName>
</protein>
<keyword evidence="1" id="KW-1185">Reference proteome</keyword>
<proteinExistence type="predicted"/>